<reference evidence="21" key="1">
    <citation type="journal article" date="2019" name="Plant J.">
        <title>Chlorella vulgaris genome assembly and annotation reveals the molecular basis for metabolic acclimation to high light conditions.</title>
        <authorList>
            <person name="Cecchin M."/>
            <person name="Marcolungo L."/>
            <person name="Rossato M."/>
            <person name="Girolomoni L."/>
            <person name="Cosentino E."/>
            <person name="Cuine S."/>
            <person name="Li-Beisson Y."/>
            <person name="Delledonne M."/>
            <person name="Ballottari M."/>
        </authorList>
    </citation>
    <scope>NUCLEOTIDE SEQUENCE</scope>
    <source>
        <strain evidence="21">211/11P</strain>
    </source>
</reference>
<dbReference type="AlphaFoldDB" id="A0A9D4TIT7"/>
<sequence length="663" mass="70583">MLSRCTTLPRPLVPFLATAKPNSNPHIQPAVSRLLHSAFASSSFSSAWPLPPATQPSLAPRKRTARIGCRSANPSGTSAGTVRHMQPANKKQRVEEEGGGTEPKTSQHPKQQQQQQRTKSKKAPTPEVAARSAIHAATKNNDLAAALAVYDRCQADGVKLSAELYVSLLYLCSGGEGWEAQLGRGAAALQQPGSAVTAAPAAADGNAVAAQSTGGREAAAADQEQASEAAAAGASPSSLKQQGQQQGQQQQQQQLDPAEVRQRAQQFFEELKKFGGARAPKEMSYTALARMAATGGDADGAFALVQEMLAAGITPKLRSFTPALVAYAEAGNCDKAFEVDAAIAAQHLDLGEPEFCRLLQAAAAGTSWQLAQGVLQRIGSELTVLQPATLDLVRALFASPAAATATADSTSPASAAGSRWEVAPTTLSAEGVCATCGGKLAALDLSAEELVAFSQGIASIAERMEKRPNDFQQFKGWLQRHGPFGAVVDGANVALYGQNFASGGFSFAQLDTLFQHLDSKHPDLKPLLLLNIGRTRALQARTPAAQALMKRLTDNHSFYVAPHGSNDDWYWIYAAVMAGEQGLLVSNDEMRDHIFQLLAPKYFLKWKQRHQLRYHFGPEGLSLKYPAPYTTCTQQLACGSWVFPGSDGSWLCARRVPSGETDR</sequence>
<evidence type="ECO:0000256" key="7">
    <source>
        <dbReference type="ARBA" id="ARBA00022722"/>
    </source>
</evidence>
<dbReference type="InterPro" id="IPR011990">
    <property type="entry name" value="TPR-like_helical_dom_sf"/>
</dbReference>
<evidence type="ECO:0000256" key="8">
    <source>
        <dbReference type="ARBA" id="ARBA00022723"/>
    </source>
</evidence>
<reference evidence="21" key="2">
    <citation type="submission" date="2020-11" db="EMBL/GenBank/DDBJ databases">
        <authorList>
            <person name="Cecchin M."/>
            <person name="Marcolungo L."/>
            <person name="Rossato M."/>
            <person name="Girolomoni L."/>
            <person name="Cosentino E."/>
            <person name="Cuine S."/>
            <person name="Li-Beisson Y."/>
            <person name="Delledonne M."/>
            <person name="Ballottari M."/>
        </authorList>
    </citation>
    <scope>NUCLEOTIDE SEQUENCE</scope>
    <source>
        <strain evidence="21">211/11P</strain>
        <tissue evidence="21">Whole cell</tissue>
    </source>
</reference>
<feature type="region of interest" description="Disordered" evidence="18">
    <location>
        <begin position="45"/>
        <end position="131"/>
    </location>
</feature>
<keyword evidence="12" id="KW-0460">Magnesium</keyword>
<evidence type="ECO:0000256" key="9">
    <source>
        <dbReference type="ARBA" id="ARBA00022737"/>
    </source>
</evidence>
<evidence type="ECO:0000259" key="19">
    <source>
        <dbReference type="Pfam" id="PF16953"/>
    </source>
</evidence>
<dbReference type="InterPro" id="IPR033495">
    <property type="entry name" value="MRPP3_PIN_dom"/>
</dbReference>
<evidence type="ECO:0000256" key="4">
    <source>
        <dbReference type="ARBA" id="ARBA00007626"/>
    </source>
</evidence>
<dbReference type="EC" id="3.1.26.5" evidence="5"/>
<keyword evidence="9" id="KW-0677">Repeat</keyword>
<dbReference type="Gene3D" id="3.40.50.11980">
    <property type="match status" value="1"/>
</dbReference>
<keyword evidence="11" id="KW-0862">Zinc</keyword>
<evidence type="ECO:0000256" key="14">
    <source>
        <dbReference type="ARBA" id="ARBA00023128"/>
    </source>
</evidence>
<evidence type="ECO:0000256" key="10">
    <source>
        <dbReference type="ARBA" id="ARBA00022801"/>
    </source>
</evidence>
<feature type="region of interest" description="Disordered" evidence="18">
    <location>
        <begin position="207"/>
        <end position="261"/>
    </location>
</feature>
<comment type="subcellular location">
    <subcellularLocation>
        <location evidence="3">Mitochondrion</location>
    </subcellularLocation>
</comment>
<dbReference type="OrthoDB" id="46913at2759"/>
<keyword evidence="7" id="KW-0540">Nuclease</keyword>
<evidence type="ECO:0000256" key="12">
    <source>
        <dbReference type="ARBA" id="ARBA00022842"/>
    </source>
</evidence>
<feature type="domain" description="PROP1-like PPR" evidence="20">
    <location>
        <begin position="262"/>
        <end position="403"/>
    </location>
</feature>
<keyword evidence="13" id="KW-0809">Transit peptide</keyword>
<dbReference type="PROSITE" id="PS51375">
    <property type="entry name" value="PPR"/>
    <property type="match status" value="1"/>
</dbReference>
<feature type="domain" description="PRORP" evidence="19">
    <location>
        <begin position="428"/>
        <end position="645"/>
    </location>
</feature>
<comment type="cofactor">
    <cofactor evidence="2">
        <name>Mg(2+)</name>
        <dbReference type="ChEBI" id="CHEBI:18420"/>
    </cofactor>
</comment>
<dbReference type="CDD" id="cd18718">
    <property type="entry name" value="PIN_PRORP"/>
    <property type="match status" value="1"/>
</dbReference>
<dbReference type="PANTHER" id="PTHR13547">
    <property type="match status" value="1"/>
</dbReference>
<protein>
    <recommendedName>
        <fullName evidence="15">Mitochondrial ribonuclease P catalytic subunit</fullName>
        <ecNumber evidence="5">3.1.26.5</ecNumber>
    </recommendedName>
    <alternativeName>
        <fullName evidence="16">Mitochondrial ribonuclease P protein 3</fullName>
    </alternativeName>
</protein>
<name>A0A9D4TIT7_CHLVU</name>
<keyword evidence="10" id="KW-0378">Hydrolase</keyword>
<evidence type="ECO:0000256" key="6">
    <source>
        <dbReference type="ARBA" id="ARBA00022694"/>
    </source>
</evidence>
<evidence type="ECO:0000256" key="2">
    <source>
        <dbReference type="ARBA" id="ARBA00001946"/>
    </source>
</evidence>
<dbReference type="GO" id="GO:0046872">
    <property type="term" value="F:metal ion binding"/>
    <property type="evidence" value="ECO:0007669"/>
    <property type="project" value="UniProtKB-KW"/>
</dbReference>
<evidence type="ECO:0000256" key="18">
    <source>
        <dbReference type="SAM" id="MobiDB-lite"/>
    </source>
</evidence>
<dbReference type="Pfam" id="PF17177">
    <property type="entry name" value="PPR_long"/>
    <property type="match status" value="2"/>
</dbReference>
<dbReference type="GO" id="GO:0005739">
    <property type="term" value="C:mitochondrion"/>
    <property type="evidence" value="ECO:0007669"/>
    <property type="project" value="UniProtKB-SubCell"/>
</dbReference>
<dbReference type="GO" id="GO:0001682">
    <property type="term" value="P:tRNA 5'-leader removal"/>
    <property type="evidence" value="ECO:0007669"/>
    <property type="project" value="TreeGrafter"/>
</dbReference>
<dbReference type="GO" id="GO:0004526">
    <property type="term" value="F:ribonuclease P activity"/>
    <property type="evidence" value="ECO:0007669"/>
    <property type="project" value="UniProtKB-EC"/>
</dbReference>
<feature type="domain" description="PROP1-like PPR" evidence="20">
    <location>
        <begin position="119"/>
        <end position="187"/>
    </location>
</feature>
<dbReference type="Gene3D" id="1.25.40.10">
    <property type="entry name" value="Tetratricopeptide repeat domain"/>
    <property type="match status" value="1"/>
</dbReference>
<dbReference type="EMBL" id="SIDB01000011">
    <property type="protein sequence ID" value="KAI3426455.1"/>
    <property type="molecule type" value="Genomic_DNA"/>
</dbReference>
<gene>
    <name evidence="21" type="ORF">D9Q98_008822</name>
</gene>
<evidence type="ECO:0000256" key="13">
    <source>
        <dbReference type="ARBA" id="ARBA00022946"/>
    </source>
</evidence>
<organism evidence="21 22">
    <name type="scientific">Chlorella vulgaris</name>
    <name type="common">Green alga</name>
    <dbReference type="NCBI Taxonomy" id="3077"/>
    <lineage>
        <taxon>Eukaryota</taxon>
        <taxon>Viridiplantae</taxon>
        <taxon>Chlorophyta</taxon>
        <taxon>core chlorophytes</taxon>
        <taxon>Trebouxiophyceae</taxon>
        <taxon>Chlorellales</taxon>
        <taxon>Chlorellaceae</taxon>
        <taxon>Chlorella clade</taxon>
        <taxon>Chlorella</taxon>
    </lineage>
</organism>
<evidence type="ECO:0000313" key="22">
    <source>
        <dbReference type="Proteomes" id="UP001055712"/>
    </source>
</evidence>
<evidence type="ECO:0000259" key="20">
    <source>
        <dbReference type="Pfam" id="PF17177"/>
    </source>
</evidence>
<keyword evidence="22" id="KW-1185">Reference proteome</keyword>
<evidence type="ECO:0000256" key="17">
    <source>
        <dbReference type="PROSITE-ProRule" id="PRU00708"/>
    </source>
</evidence>
<comment type="caution">
    <text evidence="21">The sequence shown here is derived from an EMBL/GenBank/DDBJ whole genome shotgun (WGS) entry which is preliminary data.</text>
</comment>
<evidence type="ECO:0000256" key="16">
    <source>
        <dbReference type="ARBA" id="ARBA00044559"/>
    </source>
</evidence>
<evidence type="ECO:0000313" key="21">
    <source>
        <dbReference type="EMBL" id="KAI3426455.1"/>
    </source>
</evidence>
<accession>A0A9D4TIT7</accession>
<evidence type="ECO:0000256" key="3">
    <source>
        <dbReference type="ARBA" id="ARBA00004173"/>
    </source>
</evidence>
<proteinExistence type="inferred from homology"/>
<dbReference type="PANTHER" id="PTHR13547:SF1">
    <property type="entry name" value="MITOCHONDRIAL RIBONUCLEASE P CATALYTIC SUBUNIT"/>
    <property type="match status" value="1"/>
</dbReference>
<feature type="compositionally biased region" description="Low complexity" evidence="18">
    <location>
        <begin position="217"/>
        <end position="254"/>
    </location>
</feature>
<dbReference type="Pfam" id="PF16953">
    <property type="entry name" value="PRORP"/>
    <property type="match status" value="1"/>
</dbReference>
<evidence type="ECO:0000256" key="5">
    <source>
        <dbReference type="ARBA" id="ARBA00012179"/>
    </source>
</evidence>
<feature type="compositionally biased region" description="Low complexity" evidence="18">
    <location>
        <begin position="103"/>
        <end position="117"/>
    </location>
</feature>
<evidence type="ECO:0000256" key="15">
    <source>
        <dbReference type="ARBA" id="ARBA00044536"/>
    </source>
</evidence>
<feature type="repeat" description="PPR" evidence="17">
    <location>
        <begin position="281"/>
        <end position="315"/>
    </location>
</feature>
<evidence type="ECO:0000256" key="1">
    <source>
        <dbReference type="ARBA" id="ARBA00000928"/>
    </source>
</evidence>
<dbReference type="InterPro" id="IPR031595">
    <property type="entry name" value="PRORP_C"/>
</dbReference>
<keyword evidence="6" id="KW-0819">tRNA processing</keyword>
<keyword evidence="14" id="KW-0496">Mitochondrion</keyword>
<dbReference type="Proteomes" id="UP001055712">
    <property type="component" value="Unassembled WGS sequence"/>
</dbReference>
<dbReference type="InterPro" id="IPR002885">
    <property type="entry name" value="PPR_rpt"/>
</dbReference>
<comment type="similarity">
    <text evidence="4">Belongs to the PPR family. P subfamily.</text>
</comment>
<dbReference type="InterPro" id="IPR033443">
    <property type="entry name" value="PROP1-like_PPR_dom"/>
</dbReference>
<comment type="catalytic activity">
    <reaction evidence="1">
        <text>Endonucleolytic cleavage of RNA, removing 5'-extranucleotides from tRNA precursor.</text>
        <dbReference type="EC" id="3.1.26.5"/>
    </reaction>
</comment>
<keyword evidence="8" id="KW-0479">Metal-binding</keyword>
<evidence type="ECO:0000256" key="11">
    <source>
        <dbReference type="ARBA" id="ARBA00022833"/>
    </source>
</evidence>